<proteinExistence type="predicted"/>
<sequence length="117" mass="12778">MQLLSISLFLASSLQTLVSAVPCTKKFGQYVDQQAYDCCIYMNGKPQVSLFGCSYGQCRKLTCDLPQANSTLWDCYSGPKGTYSTCAGSFKNILGRCTPDQMNNGVKCPFTTSVAHM</sequence>
<name>A0A168PT45_ABSGL</name>
<protein>
    <submittedName>
        <fullName evidence="2">Uncharacterized protein</fullName>
    </submittedName>
</protein>
<gene>
    <name evidence="2" type="primary">ABSGL_08748.1 scaffold 10421</name>
</gene>
<dbReference type="OrthoDB" id="10358286at2759"/>
<dbReference type="Proteomes" id="UP000078561">
    <property type="component" value="Unassembled WGS sequence"/>
</dbReference>
<dbReference type="EMBL" id="LT554016">
    <property type="protein sequence ID" value="SAM02932.1"/>
    <property type="molecule type" value="Genomic_DNA"/>
</dbReference>
<evidence type="ECO:0000313" key="3">
    <source>
        <dbReference type="Proteomes" id="UP000078561"/>
    </source>
</evidence>
<evidence type="ECO:0000313" key="2">
    <source>
        <dbReference type="EMBL" id="SAM02932.1"/>
    </source>
</evidence>
<feature type="signal peptide" evidence="1">
    <location>
        <begin position="1"/>
        <end position="20"/>
    </location>
</feature>
<dbReference type="InParanoid" id="A0A168PT45"/>
<accession>A0A168PT45</accession>
<dbReference type="AlphaFoldDB" id="A0A168PT45"/>
<keyword evidence="1" id="KW-0732">Signal</keyword>
<keyword evidence="3" id="KW-1185">Reference proteome</keyword>
<feature type="chain" id="PRO_5007899683" evidence="1">
    <location>
        <begin position="21"/>
        <end position="117"/>
    </location>
</feature>
<organism evidence="2">
    <name type="scientific">Absidia glauca</name>
    <name type="common">Pin mould</name>
    <dbReference type="NCBI Taxonomy" id="4829"/>
    <lineage>
        <taxon>Eukaryota</taxon>
        <taxon>Fungi</taxon>
        <taxon>Fungi incertae sedis</taxon>
        <taxon>Mucoromycota</taxon>
        <taxon>Mucoromycotina</taxon>
        <taxon>Mucoromycetes</taxon>
        <taxon>Mucorales</taxon>
        <taxon>Cunninghamellaceae</taxon>
        <taxon>Absidia</taxon>
    </lineage>
</organism>
<evidence type="ECO:0000256" key="1">
    <source>
        <dbReference type="SAM" id="SignalP"/>
    </source>
</evidence>
<reference evidence="2" key="1">
    <citation type="submission" date="2016-04" db="EMBL/GenBank/DDBJ databases">
        <authorList>
            <person name="Evans L.H."/>
            <person name="Alamgir A."/>
            <person name="Owens N."/>
            <person name="Weber N.D."/>
            <person name="Virtaneva K."/>
            <person name="Barbian K."/>
            <person name="Babar A."/>
            <person name="Rosenke K."/>
        </authorList>
    </citation>
    <scope>NUCLEOTIDE SEQUENCE [LARGE SCALE GENOMIC DNA]</scope>
    <source>
        <strain evidence="2">CBS 101.48</strain>
    </source>
</reference>